<keyword evidence="1" id="KW-0812">Transmembrane</keyword>
<accession>A0ABW8TGS3</accession>
<evidence type="ECO:0000256" key="1">
    <source>
        <dbReference type="SAM" id="Phobius"/>
    </source>
</evidence>
<feature type="transmembrane region" description="Helical" evidence="1">
    <location>
        <begin position="46"/>
        <end position="66"/>
    </location>
</feature>
<keyword evidence="3" id="KW-1185">Reference proteome</keyword>
<dbReference type="RefSeq" id="WP_406788160.1">
    <property type="nucleotide sequence ID" value="NZ_JBJIAA010000011.1"/>
</dbReference>
<evidence type="ECO:0000313" key="3">
    <source>
        <dbReference type="Proteomes" id="UP001623592"/>
    </source>
</evidence>
<sequence length="93" mass="10477">MEEEIKDLDKKIKKLKKKITKAKKAAVVVSIVGAIITTVFAAASVLVPAVICFAVTILSTFFVDLVKRMFMIMLWRSNKHRNELIVDENEIKG</sequence>
<feature type="transmembrane region" description="Helical" evidence="1">
    <location>
        <begin position="21"/>
        <end position="40"/>
    </location>
</feature>
<dbReference type="Proteomes" id="UP001623592">
    <property type="component" value="Unassembled WGS sequence"/>
</dbReference>
<keyword evidence="1" id="KW-1133">Transmembrane helix</keyword>
<organism evidence="2 3">
    <name type="scientific">Clostridium neuense</name>
    <dbReference type="NCBI Taxonomy" id="1728934"/>
    <lineage>
        <taxon>Bacteria</taxon>
        <taxon>Bacillati</taxon>
        <taxon>Bacillota</taxon>
        <taxon>Clostridia</taxon>
        <taxon>Eubacteriales</taxon>
        <taxon>Clostridiaceae</taxon>
        <taxon>Clostridium</taxon>
    </lineage>
</organism>
<comment type="caution">
    <text evidence="2">The sequence shown here is derived from an EMBL/GenBank/DDBJ whole genome shotgun (WGS) entry which is preliminary data.</text>
</comment>
<name>A0ABW8TGS3_9CLOT</name>
<dbReference type="Gene3D" id="1.20.1170.10">
    <property type="match status" value="1"/>
</dbReference>
<keyword evidence="1" id="KW-0472">Membrane</keyword>
<reference evidence="2 3" key="1">
    <citation type="submission" date="2024-11" db="EMBL/GenBank/DDBJ databases">
        <authorList>
            <person name="Heng Y.C."/>
            <person name="Lim A.C.H."/>
            <person name="Lee J.K.Y."/>
            <person name="Kittelmann S."/>
        </authorList>
    </citation>
    <scope>NUCLEOTIDE SEQUENCE [LARGE SCALE GENOMIC DNA]</scope>
    <source>
        <strain evidence="2 3">WILCCON 0114</strain>
    </source>
</reference>
<evidence type="ECO:0000313" key="2">
    <source>
        <dbReference type="EMBL" id="MFL0251506.1"/>
    </source>
</evidence>
<gene>
    <name evidence="2" type="ORF">ACJDT4_13880</name>
</gene>
<proteinExistence type="predicted"/>
<dbReference type="EMBL" id="JBJIAA010000011">
    <property type="protein sequence ID" value="MFL0251506.1"/>
    <property type="molecule type" value="Genomic_DNA"/>
</dbReference>
<protein>
    <submittedName>
        <fullName evidence="2">Uncharacterized protein</fullName>
    </submittedName>
</protein>